<dbReference type="AlphaFoldDB" id="A0A7X4KPG6"/>
<reference evidence="2 3" key="1">
    <citation type="submission" date="2019-12" db="EMBL/GenBank/DDBJ databases">
        <title>Novel species isolated from a subtropical stream in China.</title>
        <authorList>
            <person name="Lu H."/>
        </authorList>
    </citation>
    <scope>NUCLEOTIDE SEQUENCE [LARGE SCALE GENOMIC DNA]</scope>
    <source>
        <strain evidence="2 3">FT127W</strain>
    </source>
</reference>
<evidence type="ECO:0000313" key="3">
    <source>
        <dbReference type="Proteomes" id="UP000450676"/>
    </source>
</evidence>
<protein>
    <recommendedName>
        <fullName evidence="1">Bacteriophage T5 Orf172 DNA-binding domain-containing protein</fullName>
    </recommendedName>
</protein>
<sequence length="131" mass="15090">MCSPVPSQRGHSTGLNRLTSILSAERRYIYVLSNPILPKNILKIGLTRHSAMKRAAELSRSSSIPLNLVLRYEQEVNDVAAAERRVHLMLDHTRVMKERNFLEFHLLKRLPCVLKSQHLRRKTLQSAIQLI</sequence>
<dbReference type="EMBL" id="WWCU01000021">
    <property type="protein sequence ID" value="MYN09206.1"/>
    <property type="molecule type" value="Genomic_DNA"/>
</dbReference>
<gene>
    <name evidence="2" type="ORF">GTP77_17930</name>
</gene>
<evidence type="ECO:0000259" key="1">
    <source>
        <dbReference type="Pfam" id="PF10544"/>
    </source>
</evidence>
<dbReference type="Pfam" id="PF10544">
    <property type="entry name" value="T5orf172"/>
    <property type="match status" value="1"/>
</dbReference>
<feature type="domain" description="Bacteriophage T5 Orf172 DNA-binding" evidence="1">
    <location>
        <begin position="28"/>
        <end position="104"/>
    </location>
</feature>
<accession>A0A7X4KPG6</accession>
<name>A0A7X4KPG6_9BURK</name>
<evidence type="ECO:0000313" key="2">
    <source>
        <dbReference type="EMBL" id="MYN09206.1"/>
    </source>
</evidence>
<dbReference type="RefSeq" id="WP_161073517.1">
    <property type="nucleotide sequence ID" value="NZ_WWCU01000021.1"/>
</dbReference>
<dbReference type="InterPro" id="IPR018306">
    <property type="entry name" value="Phage_T5_Orf172_DNA-bd"/>
</dbReference>
<comment type="caution">
    <text evidence="2">The sequence shown here is derived from an EMBL/GenBank/DDBJ whole genome shotgun (WGS) entry which is preliminary data.</text>
</comment>
<keyword evidence="3" id="KW-1185">Reference proteome</keyword>
<organism evidence="2 3">
    <name type="scientific">Pseudoduganella aquatica</name>
    <dbReference type="NCBI Taxonomy" id="2660641"/>
    <lineage>
        <taxon>Bacteria</taxon>
        <taxon>Pseudomonadati</taxon>
        <taxon>Pseudomonadota</taxon>
        <taxon>Betaproteobacteria</taxon>
        <taxon>Burkholderiales</taxon>
        <taxon>Oxalobacteraceae</taxon>
        <taxon>Telluria group</taxon>
        <taxon>Pseudoduganella</taxon>
    </lineage>
</organism>
<dbReference type="Proteomes" id="UP000450676">
    <property type="component" value="Unassembled WGS sequence"/>
</dbReference>
<proteinExistence type="predicted"/>